<dbReference type="InterPro" id="IPR019874">
    <property type="entry name" value="RF_methyltr_PrmC"/>
</dbReference>
<dbReference type="InterPro" id="IPR002052">
    <property type="entry name" value="DNA_methylase_N6_adenine_CS"/>
</dbReference>
<gene>
    <name evidence="5 8" type="primary">prmC</name>
    <name evidence="8" type="ORF">H4O18_15715</name>
</gene>
<dbReference type="Gene3D" id="1.10.8.10">
    <property type="entry name" value="DNA helicase RuvA subunit, C-terminal domain"/>
    <property type="match status" value="1"/>
</dbReference>
<dbReference type="PROSITE" id="PS00092">
    <property type="entry name" value="N6_MTASE"/>
    <property type="match status" value="1"/>
</dbReference>
<comment type="similarity">
    <text evidence="5">Belongs to the protein N5-glutamine methyltransferase family. PrmC subfamily.</text>
</comment>
<dbReference type="InterPro" id="IPR007848">
    <property type="entry name" value="Small_mtfrase_dom"/>
</dbReference>
<dbReference type="PANTHER" id="PTHR18895">
    <property type="entry name" value="HEMK METHYLTRANSFERASE"/>
    <property type="match status" value="1"/>
</dbReference>
<comment type="caution">
    <text evidence="5">Lacks conserved residue(s) required for the propagation of feature annotation.</text>
</comment>
<proteinExistence type="inferred from homology"/>
<accession>A0ABR7QQI0</accession>
<dbReference type="Pfam" id="PF05175">
    <property type="entry name" value="MTS"/>
    <property type="match status" value="1"/>
</dbReference>
<dbReference type="GO" id="GO:0032259">
    <property type="term" value="P:methylation"/>
    <property type="evidence" value="ECO:0007669"/>
    <property type="project" value="UniProtKB-KW"/>
</dbReference>
<keyword evidence="1 5" id="KW-0489">Methyltransferase</keyword>
<dbReference type="InterPro" id="IPR050320">
    <property type="entry name" value="N5-glutamine_MTase"/>
</dbReference>
<feature type="domain" description="Methyltransferase small" evidence="6">
    <location>
        <begin position="106"/>
        <end position="198"/>
    </location>
</feature>
<feature type="domain" description="Release factor glutamine methyltransferase N-terminal" evidence="7">
    <location>
        <begin position="29"/>
        <end position="76"/>
    </location>
</feature>
<dbReference type="HAMAP" id="MF_02126">
    <property type="entry name" value="RF_methyltr_PrmC"/>
    <property type="match status" value="1"/>
</dbReference>
<keyword evidence="3 5" id="KW-0949">S-adenosyl-L-methionine</keyword>
<feature type="binding site" evidence="5">
    <location>
        <position position="147"/>
    </location>
    <ligand>
        <name>S-adenosyl-L-methionine</name>
        <dbReference type="ChEBI" id="CHEBI:59789"/>
    </ligand>
</feature>
<evidence type="ECO:0000256" key="5">
    <source>
        <dbReference type="HAMAP-Rule" id="MF_02126"/>
    </source>
</evidence>
<feature type="binding site" evidence="5">
    <location>
        <begin position="190"/>
        <end position="193"/>
    </location>
    <ligand>
        <name>substrate</name>
    </ligand>
</feature>
<dbReference type="Proteomes" id="UP000618952">
    <property type="component" value="Unassembled WGS sequence"/>
</dbReference>
<dbReference type="Pfam" id="PF17827">
    <property type="entry name" value="PrmC_N"/>
    <property type="match status" value="1"/>
</dbReference>
<dbReference type="EC" id="2.1.1.297" evidence="5"/>
<dbReference type="Gene3D" id="3.40.50.150">
    <property type="entry name" value="Vaccinia Virus protein VP39"/>
    <property type="match status" value="1"/>
</dbReference>
<evidence type="ECO:0000256" key="2">
    <source>
        <dbReference type="ARBA" id="ARBA00022679"/>
    </source>
</evidence>
<dbReference type="NCBIfam" id="TIGR00536">
    <property type="entry name" value="hemK_fam"/>
    <property type="match status" value="1"/>
</dbReference>
<dbReference type="SUPFAM" id="SSF53335">
    <property type="entry name" value="S-adenosyl-L-methionine-dependent methyltransferases"/>
    <property type="match status" value="1"/>
</dbReference>
<dbReference type="InterPro" id="IPR040758">
    <property type="entry name" value="PrmC_N"/>
</dbReference>
<comment type="function">
    <text evidence="5">Methylates the class 1 translation termination release factors RF1/PrfA and RF2/PrfB on the glutamine residue of the universally conserved GGQ motif.</text>
</comment>
<feature type="binding site" evidence="5">
    <location>
        <begin position="124"/>
        <end position="128"/>
    </location>
    <ligand>
        <name>S-adenosyl-L-methionine</name>
        <dbReference type="ChEBI" id="CHEBI:59789"/>
    </ligand>
</feature>
<feature type="binding site" evidence="5">
    <location>
        <position position="190"/>
    </location>
    <ligand>
        <name>S-adenosyl-L-methionine</name>
        <dbReference type="ChEBI" id="CHEBI:59789"/>
    </ligand>
</feature>
<evidence type="ECO:0000256" key="4">
    <source>
        <dbReference type="ARBA" id="ARBA00048391"/>
    </source>
</evidence>
<dbReference type="NCBIfam" id="TIGR03534">
    <property type="entry name" value="RF_mod_PrmC"/>
    <property type="match status" value="1"/>
</dbReference>
<dbReference type="InterPro" id="IPR004556">
    <property type="entry name" value="HemK-like"/>
</dbReference>
<evidence type="ECO:0000259" key="7">
    <source>
        <dbReference type="Pfam" id="PF17827"/>
    </source>
</evidence>
<sequence>MLLKEIKRIYHLELDPVFPKGEVDSFFYLVIEHYLGLERFVLVMEPNLVVSKENEEPLFYVLSQLKEERPIQHILGKAHFCELEFYVDQNVLIPRPETEELVYWILEELQRQDSTKEIKILDIGTGSGCIGISLAKNLSNAKVVAMDISKKAIQVAERNAKKNNVDIEFVEGDILSILDFEGKFDVIVSNPPYVRELEKVEMKNNVLDHEPESALFVSDRDPLIFYKKIVQFGVDHLKKKGVLYFEINQYLGEETKELLGNGKFSEIELRKDMFGNDRMLKGMLNA</sequence>
<evidence type="ECO:0000313" key="9">
    <source>
        <dbReference type="Proteomes" id="UP000618952"/>
    </source>
</evidence>
<name>A0ABR7QQI0_9FLAO</name>
<evidence type="ECO:0000256" key="1">
    <source>
        <dbReference type="ARBA" id="ARBA00022603"/>
    </source>
</evidence>
<evidence type="ECO:0000313" key="8">
    <source>
        <dbReference type="EMBL" id="MBC8769445.1"/>
    </source>
</evidence>
<evidence type="ECO:0000256" key="3">
    <source>
        <dbReference type="ARBA" id="ARBA00022691"/>
    </source>
</evidence>
<dbReference type="GO" id="GO:0102559">
    <property type="term" value="F:peptide chain release factor N(5)-glutamine methyltransferase activity"/>
    <property type="evidence" value="ECO:0007669"/>
    <property type="project" value="UniProtKB-EC"/>
</dbReference>
<reference evidence="8 9" key="1">
    <citation type="submission" date="2020-08" db="EMBL/GenBank/DDBJ databases">
        <title>Arenibacter gaetbuli sp. nov., isolated from a sand dune.</title>
        <authorList>
            <person name="Park S."/>
            <person name="Yoon J.-H."/>
        </authorList>
    </citation>
    <scope>NUCLEOTIDE SEQUENCE [LARGE SCALE GENOMIC DNA]</scope>
    <source>
        <strain evidence="8 9">BSSL-BM3</strain>
    </source>
</reference>
<dbReference type="InterPro" id="IPR029063">
    <property type="entry name" value="SAM-dependent_MTases_sf"/>
</dbReference>
<organism evidence="8 9">
    <name type="scientific">Arenibacter arenosicollis</name>
    <dbReference type="NCBI Taxonomy" id="2762274"/>
    <lineage>
        <taxon>Bacteria</taxon>
        <taxon>Pseudomonadati</taxon>
        <taxon>Bacteroidota</taxon>
        <taxon>Flavobacteriia</taxon>
        <taxon>Flavobacteriales</taxon>
        <taxon>Flavobacteriaceae</taxon>
        <taxon>Arenibacter</taxon>
    </lineage>
</organism>
<dbReference type="PANTHER" id="PTHR18895:SF74">
    <property type="entry name" value="MTRF1L RELEASE FACTOR GLUTAMINE METHYLTRANSFERASE"/>
    <property type="match status" value="1"/>
</dbReference>
<comment type="caution">
    <text evidence="8">The sequence shown here is derived from an EMBL/GenBank/DDBJ whole genome shotgun (WGS) entry which is preliminary data.</text>
</comment>
<dbReference type="RefSeq" id="WP_187586275.1">
    <property type="nucleotide sequence ID" value="NZ_JACLHY010000018.1"/>
</dbReference>
<dbReference type="CDD" id="cd02440">
    <property type="entry name" value="AdoMet_MTases"/>
    <property type="match status" value="1"/>
</dbReference>
<dbReference type="EMBL" id="JACLHY010000018">
    <property type="protein sequence ID" value="MBC8769445.1"/>
    <property type="molecule type" value="Genomic_DNA"/>
</dbReference>
<protein>
    <recommendedName>
        <fullName evidence="5">Release factor glutamine methyltransferase</fullName>
        <shortName evidence="5">RF MTase</shortName>
        <ecNumber evidence="5">2.1.1.297</ecNumber>
    </recommendedName>
    <alternativeName>
        <fullName evidence="5">N5-glutamine methyltransferase PrmC</fullName>
    </alternativeName>
    <alternativeName>
        <fullName evidence="5">Protein-(glutamine-N5) MTase PrmC</fullName>
    </alternativeName>
    <alternativeName>
        <fullName evidence="5">Protein-glutamine N-methyltransferase PrmC</fullName>
    </alternativeName>
</protein>
<keyword evidence="9" id="KW-1185">Reference proteome</keyword>
<comment type="catalytic activity">
    <reaction evidence="4 5">
        <text>L-glutaminyl-[peptide chain release factor] + S-adenosyl-L-methionine = N(5)-methyl-L-glutaminyl-[peptide chain release factor] + S-adenosyl-L-homocysteine + H(+)</text>
        <dbReference type="Rhea" id="RHEA:42896"/>
        <dbReference type="Rhea" id="RHEA-COMP:10271"/>
        <dbReference type="Rhea" id="RHEA-COMP:10272"/>
        <dbReference type="ChEBI" id="CHEBI:15378"/>
        <dbReference type="ChEBI" id="CHEBI:30011"/>
        <dbReference type="ChEBI" id="CHEBI:57856"/>
        <dbReference type="ChEBI" id="CHEBI:59789"/>
        <dbReference type="ChEBI" id="CHEBI:61891"/>
        <dbReference type="EC" id="2.1.1.297"/>
    </reaction>
</comment>
<keyword evidence="2 5" id="KW-0808">Transferase</keyword>
<evidence type="ECO:0000259" key="6">
    <source>
        <dbReference type="Pfam" id="PF05175"/>
    </source>
</evidence>